<sequence length="151" mass="15828">MSHPTDPDPRLLAELDRLDAERTAAPSQDAEIAFWKAAAKLGTWFFVNRGTDESPRPYALQLDGVGPVVSAYSSAGRAREAAVELGLVGDGDAVPLFALPMPGALDWVSSLSAAGVGGVAINHPRIGAWIPLPNLAILKSWTAEEPPPPAP</sequence>
<dbReference type="EMBL" id="BAAAYV010000025">
    <property type="protein sequence ID" value="GAA3670103.1"/>
    <property type="molecule type" value="Genomic_DNA"/>
</dbReference>
<proteinExistence type="predicted"/>
<dbReference type="RefSeq" id="WP_221857085.1">
    <property type="nucleotide sequence ID" value="NZ_BAAAYV010000025.1"/>
</dbReference>
<accession>A0ABP7BXP8</accession>
<evidence type="ECO:0008006" key="3">
    <source>
        <dbReference type="Google" id="ProtNLM"/>
    </source>
</evidence>
<evidence type="ECO:0000313" key="2">
    <source>
        <dbReference type="Proteomes" id="UP001410795"/>
    </source>
</evidence>
<reference evidence="2" key="1">
    <citation type="journal article" date="2019" name="Int. J. Syst. Evol. Microbiol.">
        <title>The Global Catalogue of Microorganisms (GCM) 10K type strain sequencing project: providing services to taxonomists for standard genome sequencing and annotation.</title>
        <authorList>
            <consortium name="The Broad Institute Genomics Platform"/>
            <consortium name="The Broad Institute Genome Sequencing Center for Infectious Disease"/>
            <person name="Wu L."/>
            <person name="Ma J."/>
        </authorList>
    </citation>
    <scope>NUCLEOTIDE SEQUENCE [LARGE SCALE GENOMIC DNA]</scope>
    <source>
        <strain evidence="2">JCM 16546</strain>
    </source>
</reference>
<protein>
    <recommendedName>
        <fullName evidence="3">SseB protein N-terminal domain-containing protein</fullName>
    </recommendedName>
</protein>
<gene>
    <name evidence="1" type="ORF">GCM10022202_35300</name>
</gene>
<name>A0ABP7BXP8_9MICO</name>
<evidence type="ECO:0000313" key="1">
    <source>
        <dbReference type="EMBL" id="GAA3670103.1"/>
    </source>
</evidence>
<organism evidence="1 2">
    <name type="scientific">Microbacterium marinilacus</name>
    <dbReference type="NCBI Taxonomy" id="415209"/>
    <lineage>
        <taxon>Bacteria</taxon>
        <taxon>Bacillati</taxon>
        <taxon>Actinomycetota</taxon>
        <taxon>Actinomycetes</taxon>
        <taxon>Micrococcales</taxon>
        <taxon>Microbacteriaceae</taxon>
        <taxon>Microbacterium</taxon>
    </lineage>
</organism>
<keyword evidence="2" id="KW-1185">Reference proteome</keyword>
<dbReference type="Proteomes" id="UP001410795">
    <property type="component" value="Unassembled WGS sequence"/>
</dbReference>
<comment type="caution">
    <text evidence="1">The sequence shown here is derived from an EMBL/GenBank/DDBJ whole genome shotgun (WGS) entry which is preliminary data.</text>
</comment>